<evidence type="ECO:0008006" key="12">
    <source>
        <dbReference type="Google" id="ProtNLM"/>
    </source>
</evidence>
<dbReference type="GO" id="GO:0044874">
    <property type="term" value="P:lipoprotein localization to outer membrane"/>
    <property type="evidence" value="ECO:0007669"/>
    <property type="project" value="TreeGrafter"/>
</dbReference>
<reference evidence="10 11" key="1">
    <citation type="submission" date="2017-06" db="EMBL/GenBank/DDBJ databases">
        <title>Novel microbial phyla capable of carbon fixation and sulfur reduction in deep-sea sediments.</title>
        <authorList>
            <person name="Huang J."/>
            <person name="Baker B."/>
            <person name="Wang Y."/>
        </authorList>
    </citation>
    <scope>NUCLEOTIDE SEQUENCE [LARGE SCALE GENOMIC DNA]</scope>
    <source>
        <strain evidence="10">B3_TA06</strain>
    </source>
</reference>
<organism evidence="10 11">
    <name type="scientific">candidate division TA06 bacterium B3_TA06</name>
    <dbReference type="NCBI Taxonomy" id="2012487"/>
    <lineage>
        <taxon>Bacteria</taxon>
        <taxon>Bacteria division TA06</taxon>
    </lineage>
</organism>
<protein>
    <recommendedName>
        <fullName evidence="12">ABC transporter permease</fullName>
    </recommendedName>
</protein>
<comment type="subcellular location">
    <subcellularLocation>
        <location evidence="1">Cell membrane</location>
        <topology evidence="1">Multi-pass membrane protein</topology>
    </subcellularLocation>
</comment>
<keyword evidence="5 7" id="KW-1133">Transmembrane helix</keyword>
<feature type="transmembrane region" description="Helical" evidence="7">
    <location>
        <begin position="314"/>
        <end position="344"/>
    </location>
</feature>
<dbReference type="Proteomes" id="UP000317778">
    <property type="component" value="Unassembled WGS sequence"/>
</dbReference>
<feature type="transmembrane region" description="Helical" evidence="7">
    <location>
        <begin position="21"/>
        <end position="42"/>
    </location>
</feature>
<evidence type="ECO:0000259" key="9">
    <source>
        <dbReference type="Pfam" id="PF12704"/>
    </source>
</evidence>
<name>A0A532UYX2_UNCT6</name>
<sequence length="408" mass="44698">MLLKLAFRNVLRNKRRSVLTAVGIIIAVMLIIYAQAFITGIVDSMIENTARIKSGHVRVVTPEYLRRERLSPLEESVFITPELEEMVETTPEVTAYTYRIPFGVLLSKDENSKPAFGTAIDVEREKDFLDLSDDRYLVEGAYLAANDEAILIGKGLAEELGFKIGDSLVIITADAFGSPSGANLTVKGIIEIGQANLDDNAFYIPLAAGQQLLDLKGRAAEVLVLLDTKDNSEKVASAWQEDAGDAMGLEFVPWQQDDVLGFLHVVFRIYWVIYAIILLIASATIINTMLMAVFERIKEIGILKAMGMRGNRILWLLTAEASMIGLFGALIGAVLGVVLVLVAPEVNFSSLSGQDLGSIYINPIIQLNLTPGVVLACFLFGWFIATFTALYPARQGTKVQPAQALRRV</sequence>
<dbReference type="Pfam" id="PF02687">
    <property type="entry name" value="FtsX"/>
    <property type="match status" value="1"/>
</dbReference>
<evidence type="ECO:0000259" key="8">
    <source>
        <dbReference type="Pfam" id="PF02687"/>
    </source>
</evidence>
<evidence type="ECO:0000313" key="11">
    <source>
        <dbReference type="Proteomes" id="UP000317778"/>
    </source>
</evidence>
<evidence type="ECO:0000256" key="1">
    <source>
        <dbReference type="ARBA" id="ARBA00004651"/>
    </source>
</evidence>
<evidence type="ECO:0000256" key="4">
    <source>
        <dbReference type="ARBA" id="ARBA00022692"/>
    </source>
</evidence>
<evidence type="ECO:0000256" key="6">
    <source>
        <dbReference type="ARBA" id="ARBA00023136"/>
    </source>
</evidence>
<evidence type="ECO:0000256" key="7">
    <source>
        <dbReference type="SAM" id="Phobius"/>
    </source>
</evidence>
<accession>A0A532UYX2</accession>
<dbReference type="Pfam" id="PF12704">
    <property type="entry name" value="MacB_PCD"/>
    <property type="match status" value="1"/>
</dbReference>
<dbReference type="InterPro" id="IPR025857">
    <property type="entry name" value="MacB_PCD"/>
</dbReference>
<evidence type="ECO:0000256" key="2">
    <source>
        <dbReference type="ARBA" id="ARBA00005236"/>
    </source>
</evidence>
<comment type="similarity">
    <text evidence="2">Belongs to the ABC-4 integral membrane protein family. LolC/E subfamily.</text>
</comment>
<evidence type="ECO:0000313" key="10">
    <source>
        <dbReference type="EMBL" id="TKJ40164.1"/>
    </source>
</evidence>
<keyword evidence="4 7" id="KW-0812">Transmembrane</keyword>
<feature type="transmembrane region" description="Helical" evidence="7">
    <location>
        <begin position="364"/>
        <end position="391"/>
    </location>
</feature>
<keyword evidence="3" id="KW-1003">Cell membrane</keyword>
<feature type="transmembrane region" description="Helical" evidence="7">
    <location>
        <begin position="269"/>
        <end position="294"/>
    </location>
</feature>
<dbReference type="InterPro" id="IPR003838">
    <property type="entry name" value="ABC3_permease_C"/>
</dbReference>
<comment type="caution">
    <text evidence="10">The sequence shown here is derived from an EMBL/GenBank/DDBJ whole genome shotgun (WGS) entry which is preliminary data.</text>
</comment>
<dbReference type="AlphaFoldDB" id="A0A532UYX2"/>
<keyword evidence="6 7" id="KW-0472">Membrane</keyword>
<evidence type="ECO:0000256" key="5">
    <source>
        <dbReference type="ARBA" id="ARBA00022989"/>
    </source>
</evidence>
<dbReference type="PANTHER" id="PTHR30489:SF0">
    <property type="entry name" value="LIPOPROTEIN-RELEASING SYSTEM TRANSMEMBRANE PROTEIN LOLE"/>
    <property type="match status" value="1"/>
</dbReference>
<feature type="domain" description="MacB-like periplasmic core" evidence="9">
    <location>
        <begin position="17"/>
        <end position="240"/>
    </location>
</feature>
<dbReference type="InterPro" id="IPR051447">
    <property type="entry name" value="Lipoprotein-release_system"/>
</dbReference>
<dbReference type="EMBL" id="NJBO01000020">
    <property type="protein sequence ID" value="TKJ40164.1"/>
    <property type="molecule type" value="Genomic_DNA"/>
</dbReference>
<evidence type="ECO:0000256" key="3">
    <source>
        <dbReference type="ARBA" id="ARBA00022475"/>
    </source>
</evidence>
<dbReference type="PANTHER" id="PTHR30489">
    <property type="entry name" value="LIPOPROTEIN-RELEASING SYSTEM TRANSMEMBRANE PROTEIN LOLE"/>
    <property type="match status" value="1"/>
</dbReference>
<feature type="domain" description="ABC3 transporter permease C-terminal" evidence="8">
    <location>
        <begin position="272"/>
        <end position="401"/>
    </location>
</feature>
<dbReference type="GO" id="GO:0098797">
    <property type="term" value="C:plasma membrane protein complex"/>
    <property type="evidence" value="ECO:0007669"/>
    <property type="project" value="TreeGrafter"/>
</dbReference>
<proteinExistence type="inferred from homology"/>
<gene>
    <name evidence="10" type="ORF">CEE36_09900</name>
</gene>